<comment type="caution">
    <text evidence="1">The sequence shown here is derived from an EMBL/GenBank/DDBJ whole genome shotgun (WGS) entry which is preliminary data.</text>
</comment>
<proteinExistence type="predicted"/>
<dbReference type="EMBL" id="JAHLOQ010000045">
    <property type="protein sequence ID" value="MBU5337262.1"/>
    <property type="molecule type" value="Genomic_DNA"/>
</dbReference>
<dbReference type="Pfam" id="PF11148">
    <property type="entry name" value="DUF2922"/>
    <property type="match status" value="1"/>
</dbReference>
<gene>
    <name evidence="1" type="ORF">KQI20_12490</name>
</gene>
<accession>A0ABS6E1C7</accession>
<dbReference type="InterPro" id="IPR021321">
    <property type="entry name" value="DUF2922"/>
</dbReference>
<dbReference type="Proteomes" id="UP001196301">
    <property type="component" value="Unassembled WGS sequence"/>
</dbReference>
<organism evidence="1 2">
    <name type="scientific">Intestinibacter bartlettii</name>
    <dbReference type="NCBI Taxonomy" id="261299"/>
    <lineage>
        <taxon>Bacteria</taxon>
        <taxon>Bacillati</taxon>
        <taxon>Bacillota</taxon>
        <taxon>Clostridia</taxon>
        <taxon>Peptostreptococcales</taxon>
        <taxon>Peptostreptococcaceae</taxon>
        <taxon>Intestinibacter</taxon>
    </lineage>
</organism>
<dbReference type="RefSeq" id="WP_216571767.1">
    <property type="nucleotide sequence ID" value="NZ_JAHLOQ010000045.1"/>
</dbReference>
<evidence type="ECO:0000313" key="2">
    <source>
        <dbReference type="Proteomes" id="UP001196301"/>
    </source>
</evidence>
<protein>
    <submittedName>
        <fullName evidence="1">DUF2922 domain-containing protein</fullName>
    </submittedName>
</protein>
<evidence type="ECO:0000313" key="1">
    <source>
        <dbReference type="EMBL" id="MBU5337262.1"/>
    </source>
</evidence>
<sequence length="74" mass="8487">MEENRLVMTFKNRIGKQVTISIEDPRDDLTEEEIKTAMETIVAKNVFKKNNYTLVEAVGAQIINADIVEYDLIL</sequence>
<keyword evidence="2" id="KW-1185">Reference proteome</keyword>
<name>A0ABS6E1C7_9FIRM</name>
<reference evidence="1 2" key="1">
    <citation type="submission" date="2021-06" db="EMBL/GenBank/DDBJ databases">
        <authorList>
            <person name="Sun Q."/>
            <person name="Li D."/>
        </authorList>
    </citation>
    <scope>NUCLEOTIDE SEQUENCE [LARGE SCALE GENOMIC DNA]</scope>
    <source>
        <strain evidence="1 2">N19</strain>
    </source>
</reference>